<sequence>MDNFFESEYYQKEVNQYLKEYGEVPPPWVIFTNTHPYSMFWRMGYGEDFLTIYYHWFEENIKTFEEKIAYFKRYSPPPRWLENVVSAVWDIEPWNDENFDYSPYFEKLKSYGFKDVDKFEEDLNNEKWL</sequence>
<accession>A0ABR9V127</accession>
<dbReference type="EMBL" id="JADEWC010000004">
    <property type="protein sequence ID" value="MBE9221582.1"/>
    <property type="molecule type" value="Genomic_DNA"/>
</dbReference>
<dbReference type="Proteomes" id="UP000654604">
    <property type="component" value="Unassembled WGS sequence"/>
</dbReference>
<evidence type="ECO:0000313" key="2">
    <source>
        <dbReference type="Proteomes" id="UP000654604"/>
    </source>
</evidence>
<comment type="caution">
    <text evidence="1">The sequence shown here is derived from an EMBL/GenBank/DDBJ whole genome shotgun (WGS) entry which is preliminary data.</text>
</comment>
<protein>
    <submittedName>
        <fullName evidence="1">Uncharacterized protein</fullName>
    </submittedName>
</protein>
<evidence type="ECO:0000313" key="1">
    <source>
        <dbReference type="EMBL" id="MBE9221582.1"/>
    </source>
</evidence>
<reference evidence="1 2" key="1">
    <citation type="submission" date="2020-10" db="EMBL/GenBank/DDBJ databases">
        <authorList>
            <person name="Castelo-Branco R."/>
            <person name="Eusebio N."/>
            <person name="Adriana R."/>
            <person name="Vieira A."/>
            <person name="Brugerolle De Fraissinette N."/>
            <person name="Rezende De Castro R."/>
            <person name="Schneider M.P."/>
            <person name="Vasconcelos V."/>
            <person name="Leao P.N."/>
        </authorList>
    </citation>
    <scope>NUCLEOTIDE SEQUENCE [LARGE SCALE GENOMIC DNA]</scope>
    <source>
        <strain evidence="1 2">LEGE 03274</strain>
    </source>
</reference>
<name>A0ABR9V127_9CHRO</name>
<keyword evidence="2" id="KW-1185">Reference proteome</keyword>
<organism evidence="1 2">
    <name type="scientific">Cyanobacterium stanieri LEGE 03274</name>
    <dbReference type="NCBI Taxonomy" id="1828756"/>
    <lineage>
        <taxon>Bacteria</taxon>
        <taxon>Bacillati</taxon>
        <taxon>Cyanobacteriota</taxon>
        <taxon>Cyanophyceae</taxon>
        <taxon>Oscillatoriophycideae</taxon>
        <taxon>Chroococcales</taxon>
        <taxon>Geminocystaceae</taxon>
        <taxon>Cyanobacterium</taxon>
    </lineage>
</organism>
<gene>
    <name evidence="1" type="ORF">IQ215_02625</name>
</gene>
<dbReference type="RefSeq" id="WP_193799774.1">
    <property type="nucleotide sequence ID" value="NZ_JADEWC010000004.1"/>
</dbReference>
<proteinExistence type="predicted"/>